<evidence type="ECO:0008006" key="9">
    <source>
        <dbReference type="Google" id="ProtNLM"/>
    </source>
</evidence>
<keyword evidence="3 6" id="KW-1133">Transmembrane helix</keyword>
<comment type="subcellular location">
    <subcellularLocation>
        <location evidence="1">Membrane</location>
        <topology evidence="1">Multi-pass membrane protein</topology>
    </subcellularLocation>
</comment>
<evidence type="ECO:0000256" key="4">
    <source>
        <dbReference type="ARBA" id="ARBA00023136"/>
    </source>
</evidence>
<dbReference type="Pfam" id="PF01226">
    <property type="entry name" value="Form_Nir_trans"/>
    <property type="match status" value="1"/>
</dbReference>
<evidence type="ECO:0000256" key="2">
    <source>
        <dbReference type="ARBA" id="ARBA00022692"/>
    </source>
</evidence>
<dbReference type="PANTHER" id="PTHR30520:SF6">
    <property type="entry name" value="FORMATE_NITRATE FAMILY TRANSPORTER (EUROFUNG)"/>
    <property type="match status" value="1"/>
</dbReference>
<comment type="similarity">
    <text evidence="5">Belongs to the FNT transporter (TC 1.A.16) family.</text>
</comment>
<sequence>MHNYKDNFDNALNYSTAKATMVWWRIVIMGILGTVYMGLAYVGYIKVAAQFLTPESIALAASAGAAKQIAFEPGGILLASFMLPIGVVLIVFLGGSLFASDSINMIAVFSQVIKVRTMFRKWLIVLIANVMGGFLIAFVMWWGNVFNARDIKVIAFIVEAKTETEWWMVIGNSFAANIIVAGMIWASLATSNPVGKIAIIMLPFGLFVLTGFNLVVSNAIVFAFAILSNDRVAPWLTEPGEWIGRAIYINFFPSALGNWLSGALFLPGLYYLLIKFKVKPGSRLLNLGIFKMAEEGTKIESSEKTFFYTPFDATCKFNTESTFNPFRTAYRKIKRKMFPNKTEHNHASHKNHKH</sequence>
<evidence type="ECO:0000256" key="6">
    <source>
        <dbReference type="SAM" id="Phobius"/>
    </source>
</evidence>
<feature type="transmembrane region" description="Helical" evidence="6">
    <location>
        <begin position="76"/>
        <end position="100"/>
    </location>
</feature>
<evidence type="ECO:0000256" key="5">
    <source>
        <dbReference type="ARBA" id="ARBA00049660"/>
    </source>
</evidence>
<dbReference type="PANTHER" id="PTHR30520">
    <property type="entry name" value="FORMATE TRANSPORTER-RELATED"/>
    <property type="match status" value="1"/>
</dbReference>
<accession>A0ABX4H554</accession>
<organism evidence="7 8">
    <name type="scientific">Mycoplasmopsis agassizii</name>
    <dbReference type="NCBI Taxonomy" id="33922"/>
    <lineage>
        <taxon>Bacteria</taxon>
        <taxon>Bacillati</taxon>
        <taxon>Mycoplasmatota</taxon>
        <taxon>Mycoplasmoidales</taxon>
        <taxon>Metamycoplasmataceae</taxon>
        <taxon>Mycoplasmopsis</taxon>
    </lineage>
</organism>
<proteinExistence type="inferred from homology"/>
<feature type="transmembrane region" description="Helical" evidence="6">
    <location>
        <begin position="166"/>
        <end position="188"/>
    </location>
</feature>
<feature type="transmembrane region" description="Helical" evidence="6">
    <location>
        <begin position="200"/>
        <end position="227"/>
    </location>
</feature>
<dbReference type="Proteomes" id="UP000217033">
    <property type="component" value="Unassembled WGS sequence"/>
</dbReference>
<dbReference type="EMBL" id="NQMN01000002">
    <property type="protein sequence ID" value="PAF55019.1"/>
    <property type="molecule type" value="Genomic_DNA"/>
</dbReference>
<keyword evidence="2 6" id="KW-0812">Transmembrane</keyword>
<dbReference type="Gene3D" id="1.20.1080.10">
    <property type="entry name" value="Glycerol uptake facilitator protein"/>
    <property type="match status" value="1"/>
</dbReference>
<feature type="transmembrane region" description="Helical" evidence="6">
    <location>
        <begin position="247"/>
        <end position="273"/>
    </location>
</feature>
<feature type="transmembrane region" description="Helical" evidence="6">
    <location>
        <begin position="121"/>
        <end position="142"/>
    </location>
</feature>
<feature type="transmembrane region" description="Helical" evidence="6">
    <location>
        <begin position="22"/>
        <end position="44"/>
    </location>
</feature>
<reference evidence="7" key="1">
    <citation type="submission" date="2017-08" db="EMBL/GenBank/DDBJ databases">
        <authorList>
            <person name="Alvarez-Ponce D."/>
            <person name="Weitzman C.L."/>
            <person name="Tillett R.L."/>
            <person name="Sandmeier F.C."/>
            <person name="Tracy C.R."/>
        </authorList>
    </citation>
    <scope>NUCLEOTIDE SEQUENCE [LARGE SCALE GENOMIC DNA]</scope>
    <source>
        <strain evidence="7">PS6</strain>
    </source>
</reference>
<comment type="caution">
    <text evidence="7">The sequence shown here is derived from an EMBL/GenBank/DDBJ whole genome shotgun (WGS) entry which is preliminary data.</text>
</comment>
<evidence type="ECO:0000256" key="3">
    <source>
        <dbReference type="ARBA" id="ARBA00022989"/>
    </source>
</evidence>
<dbReference type="InterPro" id="IPR000292">
    <property type="entry name" value="For/NO2_transpt"/>
</dbReference>
<dbReference type="RefSeq" id="WP_084232253.1">
    <property type="nucleotide sequence ID" value="NZ_FWXE01000005.1"/>
</dbReference>
<keyword evidence="8" id="KW-1185">Reference proteome</keyword>
<evidence type="ECO:0000313" key="8">
    <source>
        <dbReference type="Proteomes" id="UP000217033"/>
    </source>
</evidence>
<gene>
    <name evidence="7" type="ORF">CJF60_04785</name>
</gene>
<evidence type="ECO:0000313" key="7">
    <source>
        <dbReference type="EMBL" id="PAF55019.1"/>
    </source>
</evidence>
<dbReference type="InterPro" id="IPR023271">
    <property type="entry name" value="Aquaporin-like"/>
</dbReference>
<protein>
    <recommendedName>
        <fullName evidence="9">Formate transporter</fullName>
    </recommendedName>
</protein>
<name>A0ABX4H554_9BACT</name>
<keyword evidence="4 6" id="KW-0472">Membrane</keyword>
<evidence type="ECO:0000256" key="1">
    <source>
        <dbReference type="ARBA" id="ARBA00004141"/>
    </source>
</evidence>